<protein>
    <submittedName>
        <fullName evidence="1">(Mediterranean fruit fly) hypothetical protein</fullName>
    </submittedName>
</protein>
<gene>
    <name evidence="1" type="ORF">CCAP1982_LOCUS7633</name>
</gene>
<sequence>AQRAKQVKNMIIVKVKEKLRQIPHHLMIEKAVIVDFPALRIIHKEIQPLRRIFAICYKDLASKGGGIILH</sequence>
<feature type="non-terminal residue" evidence="1">
    <location>
        <position position="1"/>
    </location>
</feature>
<evidence type="ECO:0000313" key="1">
    <source>
        <dbReference type="EMBL" id="CAD6999087.1"/>
    </source>
</evidence>
<name>A0A811UMQ4_CERCA</name>
<accession>A0A811UMQ4</accession>
<keyword evidence="2" id="KW-1185">Reference proteome</keyword>
<proteinExistence type="predicted"/>
<evidence type="ECO:0000313" key="2">
    <source>
        <dbReference type="Proteomes" id="UP000606786"/>
    </source>
</evidence>
<dbReference type="Proteomes" id="UP000606786">
    <property type="component" value="Unassembled WGS sequence"/>
</dbReference>
<comment type="caution">
    <text evidence="1">The sequence shown here is derived from an EMBL/GenBank/DDBJ whole genome shotgun (WGS) entry which is preliminary data.</text>
</comment>
<dbReference type="EMBL" id="CAJHJT010000012">
    <property type="protein sequence ID" value="CAD6999087.1"/>
    <property type="molecule type" value="Genomic_DNA"/>
</dbReference>
<reference evidence="1" key="1">
    <citation type="submission" date="2020-11" db="EMBL/GenBank/DDBJ databases">
        <authorList>
            <person name="Whitehead M."/>
        </authorList>
    </citation>
    <scope>NUCLEOTIDE SEQUENCE</scope>
    <source>
        <strain evidence="1">EGII</strain>
    </source>
</reference>
<organism evidence="1 2">
    <name type="scientific">Ceratitis capitata</name>
    <name type="common">Mediterranean fruit fly</name>
    <name type="synonym">Tephritis capitata</name>
    <dbReference type="NCBI Taxonomy" id="7213"/>
    <lineage>
        <taxon>Eukaryota</taxon>
        <taxon>Metazoa</taxon>
        <taxon>Ecdysozoa</taxon>
        <taxon>Arthropoda</taxon>
        <taxon>Hexapoda</taxon>
        <taxon>Insecta</taxon>
        <taxon>Pterygota</taxon>
        <taxon>Neoptera</taxon>
        <taxon>Endopterygota</taxon>
        <taxon>Diptera</taxon>
        <taxon>Brachycera</taxon>
        <taxon>Muscomorpha</taxon>
        <taxon>Tephritoidea</taxon>
        <taxon>Tephritidae</taxon>
        <taxon>Ceratitis</taxon>
        <taxon>Ceratitis</taxon>
    </lineage>
</organism>
<dbReference type="AlphaFoldDB" id="A0A811UMQ4"/>